<dbReference type="SUPFAM" id="SSF53822">
    <property type="entry name" value="Periplasmic binding protein-like I"/>
    <property type="match status" value="1"/>
</dbReference>
<dbReference type="PROSITE" id="PS50932">
    <property type="entry name" value="HTH_LACI_2"/>
    <property type="match status" value="1"/>
</dbReference>
<dbReference type="Pfam" id="PF00356">
    <property type="entry name" value="LacI"/>
    <property type="match status" value="1"/>
</dbReference>
<name>A0A9X3NJC3_9ACTN</name>
<dbReference type="EMBL" id="JAJAQC010000012">
    <property type="protein sequence ID" value="MDA0564542.1"/>
    <property type="molecule type" value="Genomic_DNA"/>
</dbReference>
<dbReference type="InterPro" id="IPR046335">
    <property type="entry name" value="LacI/GalR-like_sensor"/>
</dbReference>
<keyword evidence="2" id="KW-0238">DNA-binding</keyword>
<reference evidence="5" key="1">
    <citation type="submission" date="2021-10" db="EMBL/GenBank/DDBJ databases">
        <title>Streptomonospora sp. nov., isolated from mangrove soil.</title>
        <authorList>
            <person name="Chen X."/>
            <person name="Ge X."/>
            <person name="Liu W."/>
        </authorList>
    </citation>
    <scope>NUCLEOTIDE SEQUENCE</scope>
    <source>
        <strain evidence="5">S1-112</strain>
    </source>
</reference>
<gene>
    <name evidence="5" type="ORF">LG943_09405</name>
</gene>
<evidence type="ECO:0000256" key="1">
    <source>
        <dbReference type="ARBA" id="ARBA00023015"/>
    </source>
</evidence>
<dbReference type="GO" id="GO:0000976">
    <property type="term" value="F:transcription cis-regulatory region binding"/>
    <property type="evidence" value="ECO:0007669"/>
    <property type="project" value="TreeGrafter"/>
</dbReference>
<dbReference type="InterPro" id="IPR000843">
    <property type="entry name" value="HTH_LacI"/>
</dbReference>
<evidence type="ECO:0000313" key="5">
    <source>
        <dbReference type="EMBL" id="MDA0564542.1"/>
    </source>
</evidence>
<sequence length="338" mass="35157">MTTGKPPTSHDVARLAGVSQSTVSLVFRGAARGRVAPGTQQAVLDAARRLGFRPNADARRLRVGGPRMVLIAVPDIVNPFFARVFTGARGAAREAGFQVVLSVQRDLASVAADVAGQRVDAVLACSLDDGGRPLDDSVPAVVLDAEPPAGMGAVRFDIAPALTEVVDHLHRLGHRDILHLRADVDTSTFRERAAAVDAACAARGMRRARAAASVDRDAARDTARAALARERAAGHPVTAVVCDDDILAVGAYKAAQAEGLAIPGDLSVTGVDNVDLAQALTPELTTVDLPGETLGEMGMRRLLAAVDGADTQPTEVVRLPARLLIRGSTAPPPRRSAG</sequence>
<dbReference type="PANTHER" id="PTHR30146">
    <property type="entry name" value="LACI-RELATED TRANSCRIPTIONAL REPRESSOR"/>
    <property type="match status" value="1"/>
</dbReference>
<feature type="domain" description="HTH lacI-type" evidence="4">
    <location>
        <begin position="7"/>
        <end position="63"/>
    </location>
</feature>
<evidence type="ECO:0000313" key="6">
    <source>
        <dbReference type="Proteomes" id="UP001140076"/>
    </source>
</evidence>
<dbReference type="Pfam" id="PF13377">
    <property type="entry name" value="Peripla_BP_3"/>
    <property type="match status" value="1"/>
</dbReference>
<dbReference type="SMART" id="SM00354">
    <property type="entry name" value="HTH_LACI"/>
    <property type="match status" value="1"/>
</dbReference>
<evidence type="ECO:0000256" key="2">
    <source>
        <dbReference type="ARBA" id="ARBA00023125"/>
    </source>
</evidence>
<protein>
    <submittedName>
        <fullName evidence="5">LacI family transcriptional regulator</fullName>
    </submittedName>
</protein>
<dbReference type="AlphaFoldDB" id="A0A9X3NJC3"/>
<proteinExistence type="predicted"/>
<dbReference type="SUPFAM" id="SSF47413">
    <property type="entry name" value="lambda repressor-like DNA-binding domains"/>
    <property type="match status" value="1"/>
</dbReference>
<dbReference type="Gene3D" id="3.40.50.2300">
    <property type="match status" value="2"/>
</dbReference>
<dbReference type="RefSeq" id="WP_270071823.1">
    <property type="nucleotide sequence ID" value="NZ_JAJAQC010000012.1"/>
</dbReference>
<dbReference type="GO" id="GO:0003700">
    <property type="term" value="F:DNA-binding transcription factor activity"/>
    <property type="evidence" value="ECO:0007669"/>
    <property type="project" value="TreeGrafter"/>
</dbReference>
<comment type="caution">
    <text evidence="5">The sequence shown here is derived from an EMBL/GenBank/DDBJ whole genome shotgun (WGS) entry which is preliminary data.</text>
</comment>
<dbReference type="CDD" id="cd06267">
    <property type="entry name" value="PBP1_LacI_sugar_binding-like"/>
    <property type="match status" value="1"/>
</dbReference>
<dbReference type="InterPro" id="IPR010982">
    <property type="entry name" value="Lambda_DNA-bd_dom_sf"/>
</dbReference>
<evidence type="ECO:0000259" key="4">
    <source>
        <dbReference type="PROSITE" id="PS50932"/>
    </source>
</evidence>
<accession>A0A9X3NJC3</accession>
<keyword evidence="1" id="KW-0805">Transcription regulation</keyword>
<dbReference type="PANTHER" id="PTHR30146:SF138">
    <property type="entry name" value="TRANSCRIPTIONAL REGULATORY PROTEIN"/>
    <property type="match status" value="1"/>
</dbReference>
<keyword evidence="6" id="KW-1185">Reference proteome</keyword>
<dbReference type="Proteomes" id="UP001140076">
    <property type="component" value="Unassembled WGS sequence"/>
</dbReference>
<keyword evidence="3" id="KW-0804">Transcription</keyword>
<organism evidence="5 6">
    <name type="scientific">Streptomonospora mangrovi</name>
    <dbReference type="NCBI Taxonomy" id="2883123"/>
    <lineage>
        <taxon>Bacteria</taxon>
        <taxon>Bacillati</taxon>
        <taxon>Actinomycetota</taxon>
        <taxon>Actinomycetes</taxon>
        <taxon>Streptosporangiales</taxon>
        <taxon>Nocardiopsidaceae</taxon>
        <taxon>Streptomonospora</taxon>
    </lineage>
</organism>
<evidence type="ECO:0000256" key="3">
    <source>
        <dbReference type="ARBA" id="ARBA00023163"/>
    </source>
</evidence>
<dbReference type="Gene3D" id="1.10.260.40">
    <property type="entry name" value="lambda repressor-like DNA-binding domains"/>
    <property type="match status" value="1"/>
</dbReference>
<dbReference type="InterPro" id="IPR028082">
    <property type="entry name" value="Peripla_BP_I"/>
</dbReference>
<dbReference type="CDD" id="cd01392">
    <property type="entry name" value="HTH_LacI"/>
    <property type="match status" value="1"/>
</dbReference>